<evidence type="ECO:0000313" key="3">
    <source>
        <dbReference type="Proteomes" id="UP000000763"/>
    </source>
</evidence>
<protein>
    <submittedName>
        <fullName evidence="2">Uncharacterized protein</fullName>
    </submittedName>
</protein>
<evidence type="ECO:0000313" key="1">
    <source>
        <dbReference type="EMBL" id="BAD25176.1"/>
    </source>
</evidence>
<organism evidence="2 3">
    <name type="scientific">Oryza sativa subsp. japonica</name>
    <name type="common">Rice</name>
    <dbReference type="NCBI Taxonomy" id="39947"/>
    <lineage>
        <taxon>Eukaryota</taxon>
        <taxon>Viridiplantae</taxon>
        <taxon>Streptophyta</taxon>
        <taxon>Embryophyta</taxon>
        <taxon>Tracheophyta</taxon>
        <taxon>Spermatophyta</taxon>
        <taxon>Magnoliopsida</taxon>
        <taxon>Liliopsida</taxon>
        <taxon>Poales</taxon>
        <taxon>Poaceae</taxon>
        <taxon>BOP clade</taxon>
        <taxon>Oryzoideae</taxon>
        <taxon>Oryzeae</taxon>
        <taxon>Oryzinae</taxon>
        <taxon>Oryza</taxon>
        <taxon>Oryza sativa</taxon>
    </lineage>
</organism>
<reference evidence="1" key="1">
    <citation type="submission" date="2001-08" db="EMBL/GenBank/DDBJ databases">
        <title>Oryza sativa nipponbare(GA3) genomic DNA, chromosome 2, BAC clone:OJ1116_A06.</title>
        <authorList>
            <person name="Sasaki T."/>
            <person name="Matsumoto T."/>
            <person name="Yamamoto K."/>
        </authorList>
    </citation>
    <scope>NUCLEOTIDE SEQUENCE</scope>
</reference>
<dbReference type="EMBL" id="AP005071">
    <property type="protein sequence ID" value="BAD25728.1"/>
    <property type="molecule type" value="Genomic_DNA"/>
</dbReference>
<dbReference type="Proteomes" id="UP000000763">
    <property type="component" value="Chromosome 2"/>
</dbReference>
<evidence type="ECO:0000313" key="2">
    <source>
        <dbReference type="EMBL" id="BAD25728.1"/>
    </source>
</evidence>
<dbReference type="AlphaFoldDB" id="Q6H6C1"/>
<accession>Q6H6C1</accession>
<gene>
    <name evidence="1" type="ORF">OJ1116_A06.6</name>
    <name evidence="2" type="ORF">P0669G09.29</name>
</gene>
<name>Q6H6C1_ORYSJ</name>
<proteinExistence type="predicted"/>
<reference evidence="3" key="3">
    <citation type="journal article" date="2005" name="Nature">
        <title>The map-based sequence of the rice genome.</title>
        <authorList>
            <consortium name="International rice genome sequencing project (IRGSP)"/>
            <person name="Matsumoto T."/>
            <person name="Wu J."/>
            <person name="Kanamori H."/>
            <person name="Katayose Y."/>
            <person name="Fujisawa M."/>
            <person name="Namiki N."/>
            <person name="Mizuno H."/>
            <person name="Yamamoto K."/>
            <person name="Antonio B.A."/>
            <person name="Baba T."/>
            <person name="Sakata K."/>
            <person name="Nagamura Y."/>
            <person name="Aoki H."/>
            <person name="Arikawa K."/>
            <person name="Arita K."/>
            <person name="Bito T."/>
            <person name="Chiden Y."/>
            <person name="Fujitsuka N."/>
            <person name="Fukunaka R."/>
            <person name="Hamada M."/>
            <person name="Harada C."/>
            <person name="Hayashi A."/>
            <person name="Hijishita S."/>
            <person name="Honda M."/>
            <person name="Hosokawa S."/>
            <person name="Ichikawa Y."/>
            <person name="Idonuma A."/>
            <person name="Iijima M."/>
            <person name="Ikeda M."/>
            <person name="Ikeno M."/>
            <person name="Ito K."/>
            <person name="Ito S."/>
            <person name="Ito T."/>
            <person name="Ito Y."/>
            <person name="Ito Y."/>
            <person name="Iwabuchi A."/>
            <person name="Kamiya K."/>
            <person name="Karasawa W."/>
            <person name="Kurita K."/>
            <person name="Katagiri S."/>
            <person name="Kikuta A."/>
            <person name="Kobayashi H."/>
            <person name="Kobayashi N."/>
            <person name="Machita K."/>
            <person name="Maehara T."/>
            <person name="Masukawa M."/>
            <person name="Mizubayashi T."/>
            <person name="Mukai Y."/>
            <person name="Nagasaki H."/>
            <person name="Nagata Y."/>
            <person name="Naito S."/>
            <person name="Nakashima M."/>
            <person name="Nakama Y."/>
            <person name="Nakamichi Y."/>
            <person name="Nakamura M."/>
            <person name="Meguro A."/>
            <person name="Negishi M."/>
            <person name="Ohta I."/>
            <person name="Ohta T."/>
            <person name="Okamoto M."/>
            <person name="Ono N."/>
            <person name="Saji S."/>
            <person name="Sakaguchi M."/>
            <person name="Sakai K."/>
            <person name="Shibata M."/>
            <person name="Shimokawa T."/>
            <person name="Song J."/>
            <person name="Takazaki Y."/>
            <person name="Terasawa K."/>
            <person name="Tsugane M."/>
            <person name="Tsuji K."/>
            <person name="Ueda S."/>
            <person name="Waki K."/>
            <person name="Yamagata H."/>
            <person name="Yamamoto M."/>
            <person name="Yamamoto S."/>
            <person name="Yamane H."/>
            <person name="Yoshiki S."/>
            <person name="Yoshihara R."/>
            <person name="Yukawa K."/>
            <person name="Zhong H."/>
            <person name="Yano M."/>
            <person name="Yuan Q."/>
            <person name="Ouyang S."/>
            <person name="Liu J."/>
            <person name="Jones K.M."/>
            <person name="Gansberger K."/>
            <person name="Moffat K."/>
            <person name="Hill J."/>
            <person name="Bera J."/>
            <person name="Fadrosh D."/>
            <person name="Jin S."/>
            <person name="Johri S."/>
            <person name="Kim M."/>
            <person name="Overton L."/>
            <person name="Reardon M."/>
            <person name="Tsitrin T."/>
            <person name="Vuong H."/>
            <person name="Weaver B."/>
            <person name="Ciecko A."/>
            <person name="Tallon L."/>
            <person name="Jackson J."/>
            <person name="Pai G."/>
            <person name="Aken S.V."/>
            <person name="Utterback T."/>
            <person name="Reidmuller S."/>
            <person name="Feldblyum T."/>
            <person name="Hsiao J."/>
            <person name="Zismann V."/>
            <person name="Iobst S."/>
            <person name="de Vazeille A.R."/>
            <person name="Buell C.R."/>
            <person name="Ying K."/>
            <person name="Li Y."/>
            <person name="Lu T."/>
            <person name="Huang Y."/>
            <person name="Zhao Q."/>
            <person name="Feng Q."/>
            <person name="Zhang L."/>
            <person name="Zhu J."/>
            <person name="Weng Q."/>
            <person name="Mu J."/>
            <person name="Lu Y."/>
            <person name="Fan D."/>
            <person name="Liu Y."/>
            <person name="Guan J."/>
            <person name="Zhang Y."/>
            <person name="Yu S."/>
            <person name="Liu X."/>
            <person name="Zhang Y."/>
            <person name="Hong G."/>
            <person name="Han B."/>
            <person name="Choisne N."/>
            <person name="Demange N."/>
            <person name="Orjeda G."/>
            <person name="Samain S."/>
            <person name="Cattolico L."/>
            <person name="Pelletier E."/>
            <person name="Couloux A."/>
            <person name="Segurens B."/>
            <person name="Wincker P."/>
            <person name="D'Hont A."/>
            <person name="Scarpelli C."/>
            <person name="Weissenbach J."/>
            <person name="Salanoubat M."/>
            <person name="Quetier F."/>
            <person name="Yu Y."/>
            <person name="Kim H.R."/>
            <person name="Rambo T."/>
            <person name="Currie J."/>
            <person name="Collura K."/>
            <person name="Luo M."/>
            <person name="Yang T."/>
            <person name="Ammiraju J.S.S."/>
            <person name="Engler F."/>
            <person name="Soderlund C."/>
            <person name="Wing R.A."/>
            <person name="Palmer L.E."/>
            <person name="de la Bastide M."/>
            <person name="Spiegel L."/>
            <person name="Nascimento L."/>
            <person name="Zutavern T."/>
            <person name="O'Shaughnessy A."/>
            <person name="Dike S."/>
            <person name="Dedhia N."/>
            <person name="Preston R."/>
            <person name="Balija V."/>
            <person name="McCombie W.R."/>
            <person name="Chow T."/>
            <person name="Chen H."/>
            <person name="Chung M."/>
            <person name="Chen C."/>
            <person name="Shaw J."/>
            <person name="Wu H."/>
            <person name="Hsiao K."/>
            <person name="Chao Y."/>
            <person name="Chu M."/>
            <person name="Cheng C."/>
            <person name="Hour A."/>
            <person name="Lee P."/>
            <person name="Lin S."/>
            <person name="Lin Y."/>
            <person name="Liou J."/>
            <person name="Liu S."/>
            <person name="Hsing Y."/>
            <person name="Raghuvanshi S."/>
            <person name="Mohanty A."/>
            <person name="Bharti A.K."/>
            <person name="Gaur A."/>
            <person name="Gupta V."/>
            <person name="Kumar D."/>
            <person name="Ravi V."/>
            <person name="Vij S."/>
            <person name="Kapur A."/>
            <person name="Khurana P."/>
            <person name="Khurana P."/>
            <person name="Khurana J.P."/>
            <person name="Tyagi A.K."/>
            <person name="Gaikwad K."/>
            <person name="Singh A."/>
            <person name="Dalal V."/>
            <person name="Srivastava S."/>
            <person name="Dixit A."/>
            <person name="Pal A.K."/>
            <person name="Ghazi I.A."/>
            <person name="Yadav M."/>
            <person name="Pandit A."/>
            <person name="Bhargava A."/>
            <person name="Sureshbabu K."/>
            <person name="Batra K."/>
            <person name="Sharma T.R."/>
            <person name="Mohapatra T."/>
            <person name="Singh N.K."/>
            <person name="Messing J."/>
            <person name="Nelson A.B."/>
            <person name="Fuks G."/>
            <person name="Kavchok S."/>
            <person name="Keizer G."/>
            <person name="Linton E."/>
            <person name="Llaca V."/>
            <person name="Song R."/>
            <person name="Tanyolac B."/>
            <person name="Young S."/>
            <person name="Ho-Il K."/>
            <person name="Hahn J.H."/>
            <person name="Sangsakoo G."/>
            <person name="Vanavichit A."/>
            <person name="de Mattos Luiz.A.T."/>
            <person name="Zimmer P.D."/>
            <person name="Malone G."/>
            <person name="Dellagostin O."/>
            <person name="de Oliveira A.C."/>
            <person name="Bevan M."/>
            <person name="Bancroft I."/>
            <person name="Minx P."/>
            <person name="Cordum H."/>
            <person name="Wilson R."/>
            <person name="Cheng Z."/>
            <person name="Jin W."/>
            <person name="Jiang J."/>
            <person name="Leong S.A."/>
            <person name="Iwama H."/>
            <person name="Gojobori T."/>
            <person name="Itoh T."/>
            <person name="Niimura Y."/>
            <person name="Fujii Y."/>
            <person name="Habara T."/>
            <person name="Sakai H."/>
            <person name="Sato Y."/>
            <person name="Wilson G."/>
            <person name="Kumar K."/>
            <person name="McCouch S."/>
            <person name="Juretic N."/>
            <person name="Hoen D."/>
            <person name="Wright S."/>
            <person name="Bruskiewich R."/>
            <person name="Bureau T."/>
            <person name="Miyao A."/>
            <person name="Hirochika H."/>
            <person name="Nishikawa T."/>
            <person name="Kadowaki K."/>
            <person name="Sugiura M."/>
            <person name="Burr B."/>
            <person name="Sasaki T."/>
        </authorList>
    </citation>
    <scope>NUCLEOTIDE SEQUENCE [LARGE SCALE GENOMIC DNA]</scope>
    <source>
        <strain evidence="3">cv. Nipponbare</strain>
    </source>
</reference>
<reference evidence="3" key="4">
    <citation type="journal article" date="2008" name="Nucleic Acids Res.">
        <title>The rice annotation project database (RAP-DB): 2008 update.</title>
        <authorList>
            <consortium name="The rice annotation project (RAP)"/>
        </authorList>
    </citation>
    <scope>GENOME REANNOTATION</scope>
    <source>
        <strain evidence="3">cv. Nipponbare</strain>
    </source>
</reference>
<dbReference type="EMBL" id="AP004113">
    <property type="protein sequence ID" value="BAD25176.1"/>
    <property type="molecule type" value="Genomic_DNA"/>
</dbReference>
<reference evidence="2" key="2">
    <citation type="submission" date="2002-04" db="EMBL/GenBank/DDBJ databases">
        <title>Oryza sativa nipponbare(GA3) genomic DNA, chromosome 2, PAC clone:P0669G09.</title>
        <authorList>
            <person name="Sasaki T."/>
            <person name="Matsumoto T."/>
            <person name="Katayose Y."/>
        </authorList>
    </citation>
    <scope>NUCLEOTIDE SEQUENCE</scope>
</reference>
<sequence>MQDTFPSEFGQGAGSKLVARMQEKEETWILPMHACGSGTQYIGVVMLSLVTVPPSFEFSSHVLHHLAVRKRVIGRLVDDAPSVDALLSRMFVIVDLVASMRKASVAADYCCLYLSPTKISYERTISFLPKIFAARSSNYLMVERCLKLTRMASKPESTTTHADGHALGILVLTRKMSVSIKLA</sequence>